<dbReference type="InterPro" id="IPR029044">
    <property type="entry name" value="Nucleotide-diphossugar_trans"/>
</dbReference>
<dbReference type="SUPFAM" id="SSF53448">
    <property type="entry name" value="Nucleotide-diphospho-sugar transferases"/>
    <property type="match status" value="1"/>
</dbReference>
<evidence type="ECO:0000313" key="2">
    <source>
        <dbReference type="EMBL" id="ATF26157.1"/>
    </source>
</evidence>
<dbReference type="OrthoDB" id="9778406at2"/>
<name>A0A1D2LT41_BROTH</name>
<keyword evidence="3" id="KW-1185">Reference proteome</keyword>
<proteinExistence type="predicted"/>
<dbReference type="KEGG" id="bths:CNY62_07000"/>
<dbReference type="Gene3D" id="3.90.550.10">
    <property type="entry name" value="Spore Coat Polysaccharide Biosynthesis Protein SpsA, Chain A"/>
    <property type="match status" value="1"/>
</dbReference>
<dbReference type="AlphaFoldDB" id="A0A1D2LT41"/>
<reference evidence="2 3" key="1">
    <citation type="submission" date="2017-09" db="EMBL/GenBank/DDBJ databases">
        <title>Complete Genome Sequences of Two Strains of the Meat Spoilage Bacterium Brochothrix thermosphacta Isolated from Ground Chicken.</title>
        <authorList>
            <person name="Paoli G.C."/>
            <person name="Wijey C."/>
            <person name="Chen C.-Y."/>
            <person name="Nguyen L."/>
            <person name="Yan X."/>
            <person name="Irwin P.L."/>
        </authorList>
    </citation>
    <scope>NUCLEOTIDE SEQUENCE [LARGE SCALE GENOMIC DNA]</scope>
    <source>
        <strain evidence="2 3">BI</strain>
    </source>
</reference>
<dbReference type="Proteomes" id="UP000243591">
    <property type="component" value="Chromosome"/>
</dbReference>
<dbReference type="RefSeq" id="WP_051457457.1">
    <property type="nucleotide sequence ID" value="NZ_CP023483.1"/>
</dbReference>
<dbReference type="STRING" id="2756.BFR44_09950"/>
<evidence type="ECO:0000313" key="3">
    <source>
        <dbReference type="Proteomes" id="UP000243591"/>
    </source>
</evidence>
<dbReference type="Pfam" id="PF00535">
    <property type="entry name" value="Glycos_transf_2"/>
    <property type="match status" value="1"/>
</dbReference>
<gene>
    <name evidence="2" type="ORF">CNY62_07000</name>
</gene>
<feature type="domain" description="Glycosyltransferase 2-like" evidence="1">
    <location>
        <begin position="51"/>
        <end position="123"/>
    </location>
</feature>
<sequence length="267" mass="30121">MTTIEFLVATMNQPHLTFFEKMNINTQAVIVNQLTHKTKGSCVIPEKEAVKCISYEGKGLSKSRNIALQQATADIVVVADDDVQYVDDVVAIIDTAYQTYQEADMICFIVERTGTPTPKKFRTTSSEENYLSILKVSSVEITFKRSAIEEKGLLFNELIGAGEALYCGEESAFLYAALRAGLTVRYVPIKIGTTDMSTSTWFSSYNQQYFESKGAAFYAMTSRWYRILMIQFIIRKQKIVKGDYSYFAVLKMMSNGVKAYKKARDAK</sequence>
<protein>
    <recommendedName>
        <fullName evidence="1">Glycosyltransferase 2-like domain-containing protein</fullName>
    </recommendedName>
</protein>
<evidence type="ECO:0000259" key="1">
    <source>
        <dbReference type="Pfam" id="PF00535"/>
    </source>
</evidence>
<organism evidence="2 3">
    <name type="scientific">Brochothrix thermosphacta</name>
    <name type="common">Microbacterium thermosphactum</name>
    <dbReference type="NCBI Taxonomy" id="2756"/>
    <lineage>
        <taxon>Bacteria</taxon>
        <taxon>Bacillati</taxon>
        <taxon>Bacillota</taxon>
        <taxon>Bacilli</taxon>
        <taxon>Bacillales</taxon>
        <taxon>Listeriaceae</taxon>
        <taxon>Brochothrix</taxon>
    </lineage>
</organism>
<dbReference type="EMBL" id="CP023483">
    <property type="protein sequence ID" value="ATF26157.1"/>
    <property type="molecule type" value="Genomic_DNA"/>
</dbReference>
<dbReference type="InterPro" id="IPR001173">
    <property type="entry name" value="Glyco_trans_2-like"/>
</dbReference>
<accession>A0A1D2LT41</accession>